<dbReference type="Proteomes" id="UP000664277">
    <property type="component" value="Unassembled WGS sequence"/>
</dbReference>
<name>A0A8J7PKR1_9BACT</name>
<evidence type="ECO:0000259" key="4">
    <source>
        <dbReference type="Pfam" id="PF25954"/>
    </source>
</evidence>
<dbReference type="InterPro" id="IPR006143">
    <property type="entry name" value="RND_pump_MFP"/>
</dbReference>
<feature type="domain" description="CusB-like beta-barrel" evidence="4">
    <location>
        <begin position="327"/>
        <end position="396"/>
    </location>
</feature>
<dbReference type="PANTHER" id="PTHR30469:SF15">
    <property type="entry name" value="HLYD FAMILY OF SECRETION PROTEINS"/>
    <property type="match status" value="1"/>
</dbReference>
<comment type="similarity">
    <text evidence="1">Belongs to the membrane fusion protein (MFP) (TC 8.A.1) family.</text>
</comment>
<dbReference type="SUPFAM" id="SSF111369">
    <property type="entry name" value="HlyD-like secretion proteins"/>
    <property type="match status" value="2"/>
</dbReference>
<dbReference type="NCBIfam" id="TIGR01730">
    <property type="entry name" value="RND_mfp"/>
    <property type="match status" value="1"/>
</dbReference>
<evidence type="ECO:0000313" key="7">
    <source>
        <dbReference type="Proteomes" id="UP000664277"/>
    </source>
</evidence>
<evidence type="ECO:0000256" key="1">
    <source>
        <dbReference type="ARBA" id="ARBA00009477"/>
    </source>
</evidence>
<dbReference type="PANTHER" id="PTHR30469">
    <property type="entry name" value="MULTIDRUG RESISTANCE PROTEIN MDTA"/>
    <property type="match status" value="1"/>
</dbReference>
<keyword evidence="3" id="KW-0472">Membrane</keyword>
<gene>
    <name evidence="6" type="ORF">J0M35_18150</name>
</gene>
<dbReference type="Pfam" id="PF25989">
    <property type="entry name" value="YknX_C"/>
    <property type="match status" value="1"/>
</dbReference>
<dbReference type="Gene3D" id="2.40.30.170">
    <property type="match status" value="1"/>
</dbReference>
<dbReference type="InterPro" id="IPR058637">
    <property type="entry name" value="YknX-like_C"/>
</dbReference>
<organism evidence="6 7">
    <name type="scientific">Candidatus Obscuribacter phosphatis</name>
    <dbReference type="NCBI Taxonomy" id="1906157"/>
    <lineage>
        <taxon>Bacteria</taxon>
        <taxon>Bacillati</taxon>
        <taxon>Candidatus Melainabacteria</taxon>
        <taxon>Candidatus Obscuribacterales</taxon>
        <taxon>Candidatus Obscuribacteraceae</taxon>
        <taxon>Candidatus Obscuribacter</taxon>
    </lineage>
</organism>
<evidence type="ECO:0000259" key="5">
    <source>
        <dbReference type="Pfam" id="PF25989"/>
    </source>
</evidence>
<proteinExistence type="inferred from homology"/>
<dbReference type="PRINTS" id="PR01490">
    <property type="entry name" value="RTXTOXIND"/>
</dbReference>
<dbReference type="GO" id="GO:0015562">
    <property type="term" value="F:efflux transmembrane transporter activity"/>
    <property type="evidence" value="ECO:0007669"/>
    <property type="project" value="TreeGrafter"/>
</dbReference>
<dbReference type="GO" id="GO:1990281">
    <property type="term" value="C:efflux pump complex"/>
    <property type="evidence" value="ECO:0007669"/>
    <property type="project" value="TreeGrafter"/>
</dbReference>
<comment type="caution">
    <text evidence="6">The sequence shown here is derived from an EMBL/GenBank/DDBJ whole genome shotgun (WGS) entry which is preliminary data.</text>
</comment>
<protein>
    <submittedName>
        <fullName evidence="6">Efflux RND transporter periplasmic adaptor subunit</fullName>
    </submittedName>
</protein>
<feature type="transmembrane region" description="Helical" evidence="3">
    <location>
        <begin position="39"/>
        <end position="60"/>
    </location>
</feature>
<sequence length="472" mass="51578">MLETQEKEKTTCSVGRFIGLGKPETKPESKKVFLKNKRLWLGLAFGSALALVIGMGNFVAGQGKNEKPVKRAITVETARVDKHSLAREIKATGTVMARDPLEIGSQANGLKIDVLFAEEGDWVQKGQILARLNTDILNAQLKEEQALLDNAAASYQKSLQPNRQEEIKMQRAALDSTAADIAQKEAAIARASAEYSNALSISERYSSLYREGGATAQEAEQKRTDVQSYKAALETAKEGLRQAQLNRERERLRLNEMQTGGRHEDISIAASTVAQHRARIEQLQAQIAQAIVKAPDAGLIVDRSAHLGEIYSGGIIYKMIRNGELELQAKLPQQDLDQIRLGQEVLVSDGKRSLTGKVWLLAPSVDSTSRLGKIRIALPTDKDLKAGMFVTTTIATVSRESLAVPESALAYENEKASVLVIENGVARKRRVSTGLRHDRYVEILDGLQAGETIVKEGTVFVADGDLVRSATL</sequence>
<feature type="domain" description="YknX-like C-terminal permuted SH3-like" evidence="5">
    <location>
        <begin position="402"/>
        <end position="468"/>
    </location>
</feature>
<evidence type="ECO:0000313" key="6">
    <source>
        <dbReference type="EMBL" id="MBN8662298.1"/>
    </source>
</evidence>
<dbReference type="InterPro" id="IPR058792">
    <property type="entry name" value="Beta-barrel_RND_2"/>
</dbReference>
<dbReference type="Gene3D" id="2.40.420.20">
    <property type="match status" value="1"/>
</dbReference>
<evidence type="ECO:0000256" key="2">
    <source>
        <dbReference type="SAM" id="Coils"/>
    </source>
</evidence>
<feature type="coiled-coil region" evidence="2">
    <location>
        <begin position="226"/>
        <end position="293"/>
    </location>
</feature>
<reference evidence="6" key="1">
    <citation type="submission" date="2021-02" db="EMBL/GenBank/DDBJ databases">
        <title>Genome-Resolved Metagenomics of a Microbial Community Performing Photosynthetic Biological Nutrient Removal.</title>
        <authorList>
            <person name="Mcdaniel E.A."/>
        </authorList>
    </citation>
    <scope>NUCLEOTIDE SEQUENCE</scope>
    <source>
        <strain evidence="6">UWPOB_OBS1</strain>
    </source>
</reference>
<keyword evidence="2" id="KW-0175">Coiled coil</keyword>
<dbReference type="Pfam" id="PF25954">
    <property type="entry name" value="Beta-barrel_RND_2"/>
    <property type="match status" value="1"/>
</dbReference>
<dbReference type="AlphaFoldDB" id="A0A8J7PKR1"/>
<keyword evidence="3" id="KW-1133">Transmembrane helix</keyword>
<dbReference type="Gene3D" id="2.40.50.100">
    <property type="match status" value="1"/>
</dbReference>
<evidence type="ECO:0000256" key="3">
    <source>
        <dbReference type="SAM" id="Phobius"/>
    </source>
</evidence>
<keyword evidence="3" id="KW-0812">Transmembrane</keyword>
<dbReference type="Gene3D" id="1.10.287.470">
    <property type="entry name" value="Helix hairpin bin"/>
    <property type="match status" value="2"/>
</dbReference>
<dbReference type="EMBL" id="JAFLCK010000035">
    <property type="protein sequence ID" value="MBN8662298.1"/>
    <property type="molecule type" value="Genomic_DNA"/>
</dbReference>
<accession>A0A8J7PKR1</accession>